<dbReference type="GO" id="GO:0035556">
    <property type="term" value="P:intracellular signal transduction"/>
    <property type="evidence" value="ECO:0007669"/>
    <property type="project" value="InterPro"/>
</dbReference>
<gene>
    <name evidence="2" type="ORF">PHMEG_0009465</name>
</gene>
<proteinExistence type="predicted"/>
<evidence type="ECO:0000259" key="1">
    <source>
        <dbReference type="PROSITE" id="PS50008"/>
    </source>
</evidence>
<dbReference type="AlphaFoldDB" id="A0A225WI71"/>
<name>A0A225WI71_9STRA</name>
<dbReference type="GO" id="GO:0004435">
    <property type="term" value="F:phosphatidylinositol-4,5-bisphosphate phospholipase C activity"/>
    <property type="evidence" value="ECO:0007669"/>
    <property type="project" value="InterPro"/>
</dbReference>
<dbReference type="Proteomes" id="UP000198211">
    <property type="component" value="Unassembled WGS sequence"/>
</dbReference>
<dbReference type="InterPro" id="IPR001711">
    <property type="entry name" value="PLipase_C_Pinositol-sp_Y"/>
</dbReference>
<reference evidence="3" key="1">
    <citation type="submission" date="2017-03" db="EMBL/GenBank/DDBJ databases">
        <title>Phytopthora megakarya and P. palmivora, two closely related causual agents of cacao black pod achieved similar genome size and gene model numbers by different mechanisms.</title>
        <authorList>
            <person name="Ali S."/>
            <person name="Shao J."/>
            <person name="Larry D.J."/>
            <person name="Kronmiller B."/>
            <person name="Shen D."/>
            <person name="Strem M.D."/>
            <person name="Melnick R.L."/>
            <person name="Guiltinan M.J."/>
            <person name="Tyler B.M."/>
            <person name="Meinhardt L.W."/>
            <person name="Bailey B.A."/>
        </authorList>
    </citation>
    <scope>NUCLEOTIDE SEQUENCE [LARGE SCALE GENOMIC DNA]</scope>
    <source>
        <strain evidence="3">zdho120</strain>
    </source>
</reference>
<comment type="caution">
    <text evidence="2">The sequence shown here is derived from an EMBL/GenBank/DDBJ whole genome shotgun (WGS) entry which is preliminary data.</text>
</comment>
<evidence type="ECO:0000313" key="2">
    <source>
        <dbReference type="EMBL" id="OWZ16697.1"/>
    </source>
</evidence>
<evidence type="ECO:0000313" key="3">
    <source>
        <dbReference type="Proteomes" id="UP000198211"/>
    </source>
</evidence>
<dbReference type="OrthoDB" id="124317at2759"/>
<dbReference type="GO" id="GO:0006629">
    <property type="term" value="P:lipid metabolic process"/>
    <property type="evidence" value="ECO:0007669"/>
    <property type="project" value="InterPro"/>
</dbReference>
<dbReference type="PROSITE" id="PS50008">
    <property type="entry name" value="PIPLC_Y_DOMAIN"/>
    <property type="match status" value="1"/>
</dbReference>
<dbReference type="EMBL" id="NBNE01000885">
    <property type="protein sequence ID" value="OWZ16697.1"/>
    <property type="molecule type" value="Genomic_DNA"/>
</dbReference>
<accession>A0A225WI71</accession>
<keyword evidence="3" id="KW-1185">Reference proteome</keyword>
<sequence>MRVDSWNFDPSTHWKAWNHIQGFVLQTMDPQLKVTATAFIFFAPPCLWRRIAMESNRYYKQNLNRLVDCIHAAAQIRGATSTRNDVMQNETKRHKNILPKELAHCIGLFIAGMLCLHKRRFADHWATTTVGAVPKSTFG</sequence>
<organism evidence="2 3">
    <name type="scientific">Phytophthora megakarya</name>
    <dbReference type="NCBI Taxonomy" id="4795"/>
    <lineage>
        <taxon>Eukaryota</taxon>
        <taxon>Sar</taxon>
        <taxon>Stramenopiles</taxon>
        <taxon>Oomycota</taxon>
        <taxon>Peronosporomycetes</taxon>
        <taxon>Peronosporales</taxon>
        <taxon>Peronosporaceae</taxon>
        <taxon>Phytophthora</taxon>
    </lineage>
</organism>
<feature type="domain" description="PI-PLC Y-box" evidence="1">
    <location>
        <begin position="2"/>
        <end position="46"/>
    </location>
</feature>
<protein>
    <recommendedName>
        <fullName evidence="1">PI-PLC Y-box domain-containing protein</fullName>
    </recommendedName>
</protein>